<feature type="binding site" evidence="17">
    <location>
        <position position="506"/>
    </location>
    <ligand>
        <name>substrate</name>
    </ligand>
</feature>
<keyword evidence="23" id="KW-0472">Membrane</keyword>
<comment type="cofactor">
    <cofactor evidence="1">
        <name>Ca(2+)</name>
        <dbReference type="ChEBI" id="CHEBI:29108"/>
    </cofactor>
</comment>
<feature type="binding site" evidence="17">
    <location>
        <position position="261"/>
    </location>
    <ligand>
        <name>substrate</name>
    </ligand>
</feature>
<keyword evidence="23" id="KW-0812">Transmembrane</keyword>
<comment type="catalytic activity">
    <reaction evidence="14 21">
        <text>D-sedoheptulose 7-phosphate + D-glyceraldehyde 3-phosphate = aldehydo-D-ribose 5-phosphate + D-xylulose 5-phosphate</text>
        <dbReference type="Rhea" id="RHEA:10508"/>
        <dbReference type="ChEBI" id="CHEBI:57483"/>
        <dbReference type="ChEBI" id="CHEBI:57737"/>
        <dbReference type="ChEBI" id="CHEBI:58273"/>
        <dbReference type="ChEBI" id="CHEBI:59776"/>
        <dbReference type="EC" id="2.2.1.1"/>
    </reaction>
</comment>
<dbReference type="GO" id="GO:0004802">
    <property type="term" value="F:transketolase activity"/>
    <property type="evidence" value="ECO:0007669"/>
    <property type="project" value="UniProtKB-UniRule"/>
</dbReference>
<comment type="cofactor">
    <cofactor evidence="18">
        <name>thiamine diphosphate</name>
        <dbReference type="ChEBI" id="CHEBI:58937"/>
    </cofactor>
    <text evidence="18">Binds 1 thiamine pyrophosphate per subunit. During the reaction, the substrate forms a covalent intermediate with the cofactor.</text>
</comment>
<dbReference type="PANTHER" id="PTHR43522">
    <property type="entry name" value="TRANSKETOLASE"/>
    <property type="match status" value="1"/>
</dbReference>
<dbReference type="InterPro" id="IPR005474">
    <property type="entry name" value="Transketolase_N"/>
</dbReference>
<evidence type="ECO:0000256" key="5">
    <source>
        <dbReference type="ARBA" id="ARBA00007131"/>
    </source>
</evidence>
<dbReference type="InterPro" id="IPR033247">
    <property type="entry name" value="Transketolase_fam"/>
</dbReference>
<evidence type="ECO:0000313" key="26">
    <source>
        <dbReference type="Proteomes" id="UP000231638"/>
    </source>
</evidence>
<accession>A0A2D3W8L5</accession>
<feature type="binding site" evidence="17">
    <location>
        <position position="456"/>
    </location>
    <ligand>
        <name>substrate</name>
    </ligand>
</feature>
<dbReference type="Gene3D" id="3.40.50.920">
    <property type="match status" value="1"/>
</dbReference>
<evidence type="ECO:0000313" key="25">
    <source>
        <dbReference type="EMBL" id="DAB36235.1"/>
    </source>
</evidence>
<dbReference type="GO" id="GO:0005829">
    <property type="term" value="C:cytosol"/>
    <property type="evidence" value="ECO:0007669"/>
    <property type="project" value="TreeGrafter"/>
</dbReference>
<evidence type="ECO:0000256" key="18">
    <source>
        <dbReference type="PIRSR" id="PIRSR605478-3"/>
    </source>
</evidence>
<keyword evidence="12 19" id="KW-0460">Magnesium</keyword>
<feature type="transmembrane region" description="Helical" evidence="23">
    <location>
        <begin position="400"/>
        <end position="424"/>
    </location>
</feature>
<keyword evidence="22" id="KW-0175">Coiled coil</keyword>
<dbReference type="EC" id="2.2.1.1" evidence="7 15"/>
<feature type="binding site" evidence="17">
    <location>
        <position position="460"/>
    </location>
    <ligand>
        <name>substrate</name>
    </ligand>
</feature>
<comment type="caution">
    <text evidence="25">The sequence shown here is derived from an EMBL/GenBank/DDBJ whole genome shotgun (WGS) entry which is preliminary data.</text>
</comment>
<evidence type="ECO:0000256" key="16">
    <source>
        <dbReference type="PIRSR" id="PIRSR605478-1"/>
    </source>
</evidence>
<evidence type="ECO:0000259" key="24">
    <source>
        <dbReference type="SMART" id="SM00861"/>
    </source>
</evidence>
<dbReference type="EMBL" id="DLUG01000159">
    <property type="protein sequence ID" value="DAB36235.1"/>
    <property type="molecule type" value="Genomic_DNA"/>
</dbReference>
<comment type="cofactor">
    <cofactor evidence="3">
        <name>Co(2+)</name>
        <dbReference type="ChEBI" id="CHEBI:48828"/>
    </cofactor>
</comment>
<feature type="binding site" evidence="18">
    <location>
        <position position="187"/>
    </location>
    <ligand>
        <name>thiamine diphosphate</name>
        <dbReference type="ChEBI" id="CHEBI:58937"/>
    </ligand>
</feature>
<dbReference type="PROSITE" id="PS00801">
    <property type="entry name" value="TRANSKETOLASE_1"/>
    <property type="match status" value="1"/>
</dbReference>
<evidence type="ECO:0000256" key="8">
    <source>
        <dbReference type="ARBA" id="ARBA00016662"/>
    </source>
</evidence>
<dbReference type="SUPFAM" id="SSF52922">
    <property type="entry name" value="TK C-terminal domain-like"/>
    <property type="match status" value="1"/>
</dbReference>
<evidence type="ECO:0000256" key="6">
    <source>
        <dbReference type="ARBA" id="ARBA00011738"/>
    </source>
</evidence>
<dbReference type="SMART" id="SM00861">
    <property type="entry name" value="Transket_pyr"/>
    <property type="match status" value="1"/>
</dbReference>
<dbReference type="SUPFAM" id="SSF52518">
    <property type="entry name" value="Thiamin diphosphate-binding fold (THDP-binding)"/>
    <property type="match status" value="2"/>
</dbReference>
<keyword evidence="11 21" id="KW-0106">Calcium</keyword>
<evidence type="ECO:0000256" key="17">
    <source>
        <dbReference type="PIRSR" id="PIRSR605478-2"/>
    </source>
</evidence>
<feature type="binding site" evidence="17">
    <location>
        <position position="348"/>
    </location>
    <ligand>
        <name>substrate</name>
    </ligand>
</feature>
<dbReference type="Gene3D" id="3.40.50.970">
    <property type="match status" value="2"/>
</dbReference>
<keyword evidence="9 21" id="KW-0808">Transferase</keyword>
<evidence type="ECO:0000256" key="7">
    <source>
        <dbReference type="ARBA" id="ARBA00013152"/>
    </source>
</evidence>
<feature type="domain" description="Transketolase-like pyrimidine-binding" evidence="24">
    <location>
        <begin position="345"/>
        <end position="511"/>
    </location>
</feature>
<evidence type="ECO:0000256" key="20">
    <source>
        <dbReference type="PIRSR" id="PIRSR605478-5"/>
    </source>
</evidence>
<evidence type="ECO:0000256" key="1">
    <source>
        <dbReference type="ARBA" id="ARBA00001913"/>
    </source>
</evidence>
<gene>
    <name evidence="25" type="primary">tkt</name>
    <name evidence="25" type="ORF">CFH80_05910</name>
</gene>
<dbReference type="FunFam" id="3.40.50.970:FF:000045">
    <property type="entry name" value="Transketolase"/>
    <property type="match status" value="1"/>
</dbReference>
<comment type="cofactor">
    <cofactor evidence="19">
        <name>Mg(2+)</name>
        <dbReference type="ChEBI" id="CHEBI:18420"/>
    </cofactor>
    <text evidence="19">Binds 1 Mg(2+) ion per subunit. Can also utilize other divalent metal cations, such as Ca(2+), Mn(2+) and Co(2+).</text>
</comment>
<dbReference type="Proteomes" id="UP000231638">
    <property type="component" value="Unassembled WGS sequence"/>
</dbReference>
<dbReference type="GO" id="GO:0046872">
    <property type="term" value="F:metal ion binding"/>
    <property type="evidence" value="ECO:0007669"/>
    <property type="project" value="UniProtKB-KW"/>
</dbReference>
<dbReference type="PROSITE" id="PS00802">
    <property type="entry name" value="TRANSKETOLASE_2"/>
    <property type="match status" value="1"/>
</dbReference>
<feature type="coiled-coil region" evidence="22">
    <location>
        <begin position="633"/>
        <end position="660"/>
    </location>
</feature>
<feature type="binding site" evidence="18">
    <location>
        <position position="261"/>
    </location>
    <ligand>
        <name>thiamine diphosphate</name>
        <dbReference type="ChEBI" id="CHEBI:58937"/>
    </ligand>
</feature>
<reference evidence="25 26" key="1">
    <citation type="journal article" date="2017" name="Front. Microbiol.">
        <title>Comparative Genomic Analysis of the Class Epsilonproteobacteria and Proposed Reclassification to Epsilonbacteraeota (phyl. nov.).</title>
        <authorList>
            <person name="Waite D.W."/>
            <person name="Vanwonterghem I."/>
            <person name="Rinke C."/>
            <person name="Parks D.H."/>
            <person name="Zhang Y."/>
            <person name="Takai K."/>
            <person name="Sievert S.M."/>
            <person name="Simon J."/>
            <person name="Campbell B.J."/>
            <person name="Hanson T.E."/>
            <person name="Woyke T."/>
            <person name="Klotz M.G."/>
            <person name="Hugenholtz P."/>
        </authorList>
    </citation>
    <scope>NUCLEOTIDE SEQUENCE [LARGE SCALE GENOMIC DNA]</scope>
    <source>
        <strain evidence="25">UBA11420</strain>
    </source>
</reference>
<evidence type="ECO:0000256" key="15">
    <source>
        <dbReference type="NCBIfam" id="TIGR00232"/>
    </source>
</evidence>
<feature type="binding site" evidence="17">
    <location>
        <position position="375"/>
    </location>
    <ligand>
        <name>substrate</name>
    </ligand>
</feature>
<dbReference type="InterPro" id="IPR055152">
    <property type="entry name" value="Transketolase-like_C_2"/>
</dbReference>
<evidence type="ECO:0000256" key="2">
    <source>
        <dbReference type="ARBA" id="ARBA00001936"/>
    </source>
</evidence>
<comment type="function">
    <text evidence="4 21">Catalyzes the transfer of a two-carbon ketol group from a ketose donor to an aldose acceptor, via a covalent intermediate with the cofactor thiamine pyrophosphate.</text>
</comment>
<evidence type="ECO:0000256" key="4">
    <source>
        <dbReference type="ARBA" id="ARBA00002931"/>
    </source>
</evidence>
<dbReference type="CDD" id="cd02012">
    <property type="entry name" value="TPP_TK"/>
    <property type="match status" value="1"/>
</dbReference>
<feature type="binding site" evidence="19">
    <location>
        <position position="187"/>
    </location>
    <ligand>
        <name>Mg(2+)</name>
        <dbReference type="ChEBI" id="CHEBI:18420"/>
    </ligand>
</feature>
<feature type="binding site" evidence="18">
    <location>
        <position position="158"/>
    </location>
    <ligand>
        <name>thiamine diphosphate</name>
        <dbReference type="ChEBI" id="CHEBI:58937"/>
    </ligand>
</feature>
<dbReference type="GO" id="GO:0006098">
    <property type="term" value="P:pentose-phosphate shunt"/>
    <property type="evidence" value="ECO:0007669"/>
    <property type="project" value="TreeGrafter"/>
</dbReference>
<dbReference type="InterPro" id="IPR049557">
    <property type="entry name" value="Transketolase_CS"/>
</dbReference>
<dbReference type="InterPro" id="IPR009014">
    <property type="entry name" value="Transketo_C/PFOR_II"/>
</dbReference>
<evidence type="ECO:0000256" key="23">
    <source>
        <dbReference type="SAM" id="Phobius"/>
    </source>
</evidence>
<dbReference type="InterPro" id="IPR020826">
    <property type="entry name" value="Transketolase_BS"/>
</dbReference>
<evidence type="ECO:0000256" key="3">
    <source>
        <dbReference type="ARBA" id="ARBA00001941"/>
    </source>
</evidence>
<evidence type="ECO:0000256" key="21">
    <source>
        <dbReference type="RuleBase" id="RU004996"/>
    </source>
</evidence>
<evidence type="ECO:0000256" key="9">
    <source>
        <dbReference type="ARBA" id="ARBA00022679"/>
    </source>
</evidence>
<evidence type="ECO:0000256" key="13">
    <source>
        <dbReference type="ARBA" id="ARBA00023052"/>
    </source>
</evidence>
<proteinExistence type="inferred from homology"/>
<evidence type="ECO:0000256" key="22">
    <source>
        <dbReference type="SAM" id="Coils"/>
    </source>
</evidence>
<feature type="binding site" evidence="17">
    <location>
        <position position="448"/>
    </location>
    <ligand>
        <name>substrate</name>
    </ligand>
</feature>
<dbReference type="InterPro" id="IPR005475">
    <property type="entry name" value="Transketolase-like_Pyr-bd"/>
</dbReference>
<evidence type="ECO:0000256" key="12">
    <source>
        <dbReference type="ARBA" id="ARBA00022842"/>
    </source>
</evidence>
<dbReference type="AlphaFoldDB" id="A0A2D3W8L5"/>
<evidence type="ECO:0000256" key="19">
    <source>
        <dbReference type="PIRSR" id="PIRSR605478-4"/>
    </source>
</evidence>
<dbReference type="Pfam" id="PF00456">
    <property type="entry name" value="Transketolase_N"/>
    <property type="match status" value="1"/>
</dbReference>
<dbReference type="InterPro" id="IPR005478">
    <property type="entry name" value="Transketolase_bac-like"/>
</dbReference>
<protein>
    <recommendedName>
        <fullName evidence="8 15">Transketolase</fullName>
        <ecNumber evidence="7 15">2.2.1.1</ecNumber>
    </recommendedName>
</protein>
<name>A0A2D3W8L5_9BACT</name>
<feature type="binding site" evidence="19">
    <location>
        <position position="189"/>
    </location>
    <ligand>
        <name>Mg(2+)</name>
        <dbReference type="ChEBI" id="CHEBI:18420"/>
    </ligand>
</feature>
<dbReference type="CDD" id="cd07033">
    <property type="entry name" value="TPP_PYR_DXS_TK_like"/>
    <property type="match status" value="1"/>
</dbReference>
<feature type="binding site" evidence="18">
    <location>
        <position position="424"/>
    </location>
    <ligand>
        <name>thiamine diphosphate</name>
        <dbReference type="ChEBI" id="CHEBI:58937"/>
    </ligand>
</feature>
<keyword evidence="13 18" id="KW-0786">Thiamine pyrophosphate</keyword>
<organism evidence="25 26">
    <name type="scientific">Sulfurospirillum cavolei</name>
    <dbReference type="NCBI Taxonomy" id="366522"/>
    <lineage>
        <taxon>Bacteria</taxon>
        <taxon>Pseudomonadati</taxon>
        <taxon>Campylobacterota</taxon>
        <taxon>Epsilonproteobacteria</taxon>
        <taxon>Campylobacterales</taxon>
        <taxon>Sulfurospirillaceae</taxon>
        <taxon>Sulfurospirillum</taxon>
    </lineage>
</organism>
<dbReference type="Pfam" id="PF22613">
    <property type="entry name" value="Transketolase_C_1"/>
    <property type="match status" value="1"/>
</dbReference>
<keyword evidence="10 19" id="KW-0479">Metal-binding</keyword>
<dbReference type="FunFam" id="3.40.50.970:FF:000081">
    <property type="entry name" value="Transketolase"/>
    <property type="match status" value="1"/>
</dbReference>
<dbReference type="Pfam" id="PF02779">
    <property type="entry name" value="Transket_pyr"/>
    <property type="match status" value="1"/>
</dbReference>
<comment type="subunit">
    <text evidence="6 21">Homodimer.</text>
</comment>
<evidence type="ECO:0000256" key="14">
    <source>
        <dbReference type="ARBA" id="ARBA00049473"/>
    </source>
</evidence>
<comment type="similarity">
    <text evidence="5 21">Belongs to the transketolase family.</text>
</comment>
<dbReference type="InterPro" id="IPR029061">
    <property type="entry name" value="THDP-binding"/>
</dbReference>
<keyword evidence="23" id="KW-1133">Transmembrane helix</keyword>
<feature type="binding site" evidence="19">
    <location>
        <position position="157"/>
    </location>
    <ligand>
        <name>Mg(2+)</name>
        <dbReference type="ChEBI" id="CHEBI:18420"/>
    </ligand>
</feature>
<feature type="active site" description="Proton donor" evidence="16">
    <location>
        <position position="398"/>
    </location>
</feature>
<feature type="site" description="Important for catalytic activity" evidence="20">
    <location>
        <position position="29"/>
    </location>
</feature>
<sequence length="664" mass="73189">MENESLLKKQADTIRFLAADMVQQANSGHPGAPMGLADIVTILARHITHNPQNPKWLNRDRLVFSGGHASALVYSFLHLSGYDISLDDLKQFRQLGSKTPGHPEYGDVPGVEVTTGPLGQGISNAVGFAMASKYAATLLNTPATPLITHKVYCLCGDGDLQEGISYEACSLAGHLGLDNLVVIYDSNAITIEGDTSIAWSEDVKHRFEAQGWEVSRIDGHDYDEINAVLEQAKEQSKPYLIIADTTIAKGACALEGSHHAHGAPLGVEEIKNAKIKAGFDPEKTFFVAEEVKARFECAREKGDLAEATWNKRLQTEASAEQKALLEALEHPDFSRIQWPVFDKDIATRDSNGQILNAIAQAIPGFLGGSADLGPSNKSELKEMGDFPLGRNIHFGIREHAMGAICNAFALYGLFIPYGATFFIFSDYMKPAVRLAALMKLKNFYIWTHDSIGVGEDGPTHQPIEQLTQFRALPNFYVFRPCDGRENVKAWQKALRMHAPCAFVCSRQKLRALKDTRDFGDVENGGYLLKKRENAKVTVMASGSEVYLALEVACYLSMFGIPSNVVSVPCFDLLVEQDETYLQTIIEPQTKVIAIEAGAGLEWYRFADKVIAMERFGASGPAELLFEKFGFRAHEATKAACEFLNLNYDALKAELERDNEKKHCV</sequence>
<comment type="cofactor">
    <cofactor evidence="2">
        <name>Mn(2+)</name>
        <dbReference type="ChEBI" id="CHEBI:29035"/>
    </cofactor>
</comment>
<dbReference type="NCBIfam" id="TIGR00232">
    <property type="entry name" value="tktlase_bact"/>
    <property type="match status" value="1"/>
</dbReference>
<feature type="binding site" evidence="18">
    <location>
        <begin position="116"/>
        <end position="118"/>
    </location>
    <ligand>
        <name>thiamine diphosphate</name>
        <dbReference type="ChEBI" id="CHEBI:58937"/>
    </ligand>
</feature>
<comment type="cofactor">
    <cofactor evidence="21">
        <name>Mg(2+)</name>
        <dbReference type="ChEBI" id="CHEBI:18420"/>
    </cofactor>
    <cofactor evidence="21">
        <name>Ca(2+)</name>
        <dbReference type="ChEBI" id="CHEBI:29108"/>
    </cofactor>
    <cofactor evidence="21">
        <name>Mn(2+)</name>
        <dbReference type="ChEBI" id="CHEBI:29035"/>
    </cofactor>
    <cofactor evidence="21">
        <name>Co(2+)</name>
        <dbReference type="ChEBI" id="CHEBI:48828"/>
    </cofactor>
    <text evidence="21">Binds 1 Mg(2+) ion per subunit. Can also utilize other divalent metal cations, such as Ca(2+), Mn(2+) and Co(2+).</text>
</comment>
<evidence type="ECO:0000256" key="10">
    <source>
        <dbReference type="ARBA" id="ARBA00022723"/>
    </source>
</evidence>
<dbReference type="STRING" id="366522.GCA_001548055_00473"/>
<dbReference type="RefSeq" id="WP_060825275.1">
    <property type="nucleotide sequence ID" value="NZ_AP014724.1"/>
</dbReference>
<feature type="binding site" evidence="18">
    <location>
        <position position="68"/>
    </location>
    <ligand>
        <name>thiamine diphosphate</name>
        <dbReference type="ChEBI" id="CHEBI:58937"/>
    </ligand>
</feature>
<dbReference type="PANTHER" id="PTHR43522:SF2">
    <property type="entry name" value="TRANSKETOLASE 1-RELATED"/>
    <property type="match status" value="1"/>
</dbReference>
<feature type="binding site" evidence="17">
    <location>
        <position position="29"/>
    </location>
    <ligand>
        <name>substrate</name>
    </ligand>
</feature>
<evidence type="ECO:0000256" key="11">
    <source>
        <dbReference type="ARBA" id="ARBA00022837"/>
    </source>
</evidence>
<feature type="site" description="Important for catalytic activity" evidence="20">
    <location>
        <position position="261"/>
    </location>
</feature>